<dbReference type="Pfam" id="PF07676">
    <property type="entry name" value="PD40"/>
    <property type="match status" value="3"/>
</dbReference>
<sequence length="448" mass="46928">MRHLRRTAVMAAILGTCATALPVAQAAAAGEGRRAPGVERVSLTAAGGQADGESNRPVISGDGRSVAFESSATNLVPGGKAESQVYVRNRWTGRLQQVSVATDGTPADGGSIAPSISATGRYVAFQSFAKNLAPGRNPEPGSDVYVRDLWTGRTELLISDKPSTRGSSGAPAISADGRYVAFTSTRNDLVPGDTNLRSDVFVRDRWKGTTKRVSVRADGTQVGLASVQPVISADGSKVGFRSRDLTDVPEPPSDPAGTGLRPPSSTEFYVHDLRTGRIELAAHDRDGRPVPVGGGYSLSPDGRYALFTSRSATVVEGDTNHRADAFVKDLRTGVTRRVSLAHDGAQADGHIYDPVMSADGRRVFFVSGAGNLVPGDTNDGPSDVFVRDLRTGAVERLNVAADGSQDNGGAGSLAIDLLGRTAVFDSSGDNLVPGDTNKVTDVFLRRVK</sequence>
<proteinExistence type="inferred from homology"/>
<protein>
    <submittedName>
        <fullName evidence="4">Tol biopolymer transport system component</fullName>
    </submittedName>
</protein>
<dbReference type="InterPro" id="IPR011659">
    <property type="entry name" value="WD40"/>
</dbReference>
<evidence type="ECO:0000313" key="5">
    <source>
        <dbReference type="Proteomes" id="UP000556436"/>
    </source>
</evidence>
<feature type="chain" id="PRO_5030510917" evidence="3">
    <location>
        <begin position="27"/>
        <end position="448"/>
    </location>
</feature>
<dbReference type="AlphaFoldDB" id="A0A7W7PEM3"/>
<organism evidence="4 5">
    <name type="scientific">Streptomyces netropsis</name>
    <name type="common">Streptoverticillium netropsis</name>
    <dbReference type="NCBI Taxonomy" id="55404"/>
    <lineage>
        <taxon>Bacteria</taxon>
        <taxon>Bacillati</taxon>
        <taxon>Actinomycetota</taxon>
        <taxon>Actinomycetes</taxon>
        <taxon>Kitasatosporales</taxon>
        <taxon>Streptomycetaceae</taxon>
        <taxon>Streptomyces</taxon>
    </lineage>
</organism>
<comment type="caution">
    <text evidence="4">The sequence shown here is derived from an EMBL/GenBank/DDBJ whole genome shotgun (WGS) entry which is preliminary data.</text>
</comment>
<dbReference type="SUPFAM" id="SSF82171">
    <property type="entry name" value="DPP6 N-terminal domain-like"/>
    <property type="match status" value="1"/>
</dbReference>
<evidence type="ECO:0000256" key="1">
    <source>
        <dbReference type="ARBA" id="ARBA00009820"/>
    </source>
</evidence>
<comment type="similarity">
    <text evidence="1">Belongs to the TolB family.</text>
</comment>
<name>A0A7W7PEM3_STRNE</name>
<feature type="region of interest" description="Disordered" evidence="2">
    <location>
        <begin position="241"/>
        <end position="265"/>
    </location>
</feature>
<evidence type="ECO:0000313" key="4">
    <source>
        <dbReference type="EMBL" id="MBB4885800.1"/>
    </source>
</evidence>
<reference evidence="4 5" key="1">
    <citation type="submission" date="2020-08" db="EMBL/GenBank/DDBJ databases">
        <title>Genomic Encyclopedia of Type Strains, Phase III (KMG-III): the genomes of soil and plant-associated and newly described type strains.</title>
        <authorList>
            <person name="Whitman W."/>
        </authorList>
    </citation>
    <scope>NUCLEOTIDE SEQUENCE [LARGE SCALE GENOMIC DNA]</scope>
    <source>
        <strain evidence="4 5">CECT 3265</strain>
    </source>
</reference>
<keyword evidence="5" id="KW-1185">Reference proteome</keyword>
<evidence type="ECO:0000256" key="2">
    <source>
        <dbReference type="SAM" id="MobiDB-lite"/>
    </source>
</evidence>
<gene>
    <name evidence="4" type="ORF">FHS38_001829</name>
</gene>
<dbReference type="RefSeq" id="WP_184732651.1">
    <property type="nucleotide sequence ID" value="NZ_BMRW01000010.1"/>
</dbReference>
<dbReference type="Proteomes" id="UP000556436">
    <property type="component" value="Unassembled WGS sequence"/>
</dbReference>
<dbReference type="PANTHER" id="PTHR36842">
    <property type="entry name" value="PROTEIN TOLB HOMOLOG"/>
    <property type="match status" value="1"/>
</dbReference>
<keyword evidence="3" id="KW-0732">Signal</keyword>
<accession>A0A7W7PEM3</accession>
<dbReference type="Gene3D" id="2.120.10.30">
    <property type="entry name" value="TolB, C-terminal domain"/>
    <property type="match status" value="2"/>
</dbReference>
<evidence type="ECO:0000256" key="3">
    <source>
        <dbReference type="SAM" id="SignalP"/>
    </source>
</evidence>
<dbReference type="PANTHER" id="PTHR36842:SF2">
    <property type="entry name" value="SLR0505 PROTEIN"/>
    <property type="match status" value="1"/>
</dbReference>
<dbReference type="EMBL" id="JACHJG010000003">
    <property type="protein sequence ID" value="MBB4885800.1"/>
    <property type="molecule type" value="Genomic_DNA"/>
</dbReference>
<feature type="signal peptide" evidence="3">
    <location>
        <begin position="1"/>
        <end position="26"/>
    </location>
</feature>
<dbReference type="InterPro" id="IPR011042">
    <property type="entry name" value="6-blade_b-propeller_TolB-like"/>
</dbReference>